<feature type="compositionally biased region" description="Basic and acidic residues" evidence="1">
    <location>
        <begin position="154"/>
        <end position="198"/>
    </location>
</feature>
<reference evidence="2" key="1">
    <citation type="journal article" date="2020" name="Fungal Divers.">
        <title>Resolving the Mortierellaceae phylogeny through synthesis of multi-gene phylogenetics and phylogenomics.</title>
        <authorList>
            <person name="Vandepol N."/>
            <person name="Liber J."/>
            <person name="Desiro A."/>
            <person name="Na H."/>
            <person name="Kennedy M."/>
            <person name="Barry K."/>
            <person name="Grigoriev I.V."/>
            <person name="Miller A.N."/>
            <person name="O'Donnell K."/>
            <person name="Stajich J.E."/>
            <person name="Bonito G."/>
        </authorList>
    </citation>
    <scope>NUCLEOTIDE SEQUENCE</scope>
    <source>
        <strain evidence="2">MES-2147</strain>
    </source>
</reference>
<evidence type="ECO:0000256" key="1">
    <source>
        <dbReference type="SAM" id="MobiDB-lite"/>
    </source>
</evidence>
<accession>A0A9P6JDI6</accession>
<evidence type="ECO:0000313" key="3">
    <source>
        <dbReference type="Proteomes" id="UP000749646"/>
    </source>
</evidence>
<comment type="caution">
    <text evidence="2">The sequence shown here is derived from an EMBL/GenBank/DDBJ whole genome shotgun (WGS) entry which is preliminary data.</text>
</comment>
<feature type="compositionally biased region" description="Polar residues" evidence="1">
    <location>
        <begin position="200"/>
        <end position="215"/>
    </location>
</feature>
<proteinExistence type="predicted"/>
<protein>
    <submittedName>
        <fullName evidence="2">Uncharacterized protein</fullName>
    </submittedName>
</protein>
<dbReference type="AlphaFoldDB" id="A0A9P6JDI6"/>
<name>A0A9P6JDI6_9FUNG</name>
<sequence>MYAGTGLGLQSAWVSWYDELEDKELVEHHDGDMDEDRQHVIQNQLDEQGYRMSPYFERGPGIGNLKAELAAHGIPYPLKREPTETKGLDLKFEADEDKKLSIKAEVDEEKPVKMELEEKNSIKTEIDEKLVKMELDDKNSIKTEIDEMPVKMELDDKSSIKTEIDEKPVKMELDEKNTIKTEREEEEDVKVKFDEVKNESTNGGLAQARSASSSESKYRGGVRGSRMFVMPSTSGRVTQYKKEDKLAYFQQLAELVGRDRQRRG</sequence>
<feature type="region of interest" description="Disordered" evidence="1">
    <location>
        <begin position="154"/>
        <end position="221"/>
    </location>
</feature>
<organism evidence="2 3">
    <name type="scientific">Modicella reniformis</name>
    <dbReference type="NCBI Taxonomy" id="1440133"/>
    <lineage>
        <taxon>Eukaryota</taxon>
        <taxon>Fungi</taxon>
        <taxon>Fungi incertae sedis</taxon>
        <taxon>Mucoromycota</taxon>
        <taxon>Mortierellomycotina</taxon>
        <taxon>Mortierellomycetes</taxon>
        <taxon>Mortierellales</taxon>
        <taxon>Mortierellaceae</taxon>
        <taxon>Modicella</taxon>
    </lineage>
</organism>
<evidence type="ECO:0000313" key="2">
    <source>
        <dbReference type="EMBL" id="KAF9967891.1"/>
    </source>
</evidence>
<dbReference type="OrthoDB" id="565731at2759"/>
<dbReference type="Proteomes" id="UP000749646">
    <property type="component" value="Unassembled WGS sequence"/>
</dbReference>
<feature type="non-terminal residue" evidence="2">
    <location>
        <position position="264"/>
    </location>
</feature>
<dbReference type="InterPro" id="IPR036895">
    <property type="entry name" value="Uracil-DNA_glycosylase-like_sf"/>
</dbReference>
<dbReference type="EMBL" id="JAAAHW010005548">
    <property type="protein sequence ID" value="KAF9967891.1"/>
    <property type="molecule type" value="Genomic_DNA"/>
</dbReference>
<keyword evidence="3" id="KW-1185">Reference proteome</keyword>
<dbReference type="Gene3D" id="3.40.470.10">
    <property type="entry name" value="Uracil-DNA glycosylase-like domain"/>
    <property type="match status" value="1"/>
</dbReference>
<gene>
    <name evidence="2" type="ORF">BGZ65_012870</name>
</gene>